<comment type="caution">
    <text evidence="1">The sequence shown here is derived from an EMBL/GenBank/DDBJ whole genome shotgun (WGS) entry which is preliminary data.</text>
</comment>
<evidence type="ECO:0000313" key="1">
    <source>
        <dbReference type="EMBL" id="PIY95763.1"/>
    </source>
</evidence>
<dbReference type="InterPro" id="IPR027417">
    <property type="entry name" value="P-loop_NTPase"/>
</dbReference>
<dbReference type="Gene3D" id="3.40.50.300">
    <property type="entry name" value="P-loop containing nucleotide triphosphate hydrolases"/>
    <property type="match status" value="1"/>
</dbReference>
<keyword evidence="1" id="KW-0067">ATP-binding</keyword>
<proteinExistence type="predicted"/>
<sequence length="38" mass="4452">LLKDLVKRKQKTIVMVTHNEDLTRFCDRVIKVVDGRLA</sequence>
<feature type="non-terminal residue" evidence="1">
    <location>
        <position position="1"/>
    </location>
</feature>
<keyword evidence="1" id="KW-0547">Nucleotide-binding</keyword>
<accession>A0A2M7RGA7</accession>
<dbReference type="GO" id="GO:0005524">
    <property type="term" value="F:ATP binding"/>
    <property type="evidence" value="ECO:0007669"/>
    <property type="project" value="UniProtKB-KW"/>
</dbReference>
<dbReference type="EMBL" id="PFMD01000068">
    <property type="protein sequence ID" value="PIY95763.1"/>
    <property type="molecule type" value="Genomic_DNA"/>
</dbReference>
<organism evidence="1 2">
    <name type="scientific">Candidatus Kerfeldbacteria bacterium CG_4_10_14_0_8_um_filter_42_10</name>
    <dbReference type="NCBI Taxonomy" id="2014248"/>
    <lineage>
        <taxon>Bacteria</taxon>
        <taxon>Candidatus Kerfeldiibacteriota</taxon>
    </lineage>
</organism>
<dbReference type="AlphaFoldDB" id="A0A2M7RGA7"/>
<dbReference type="SUPFAM" id="SSF52540">
    <property type="entry name" value="P-loop containing nucleoside triphosphate hydrolases"/>
    <property type="match status" value="1"/>
</dbReference>
<protein>
    <submittedName>
        <fullName evidence="1">ABC transporter ATP-binding protein</fullName>
    </submittedName>
</protein>
<gene>
    <name evidence="1" type="ORF">COY66_05885</name>
</gene>
<evidence type="ECO:0000313" key="2">
    <source>
        <dbReference type="Proteomes" id="UP000230779"/>
    </source>
</evidence>
<dbReference type="Proteomes" id="UP000230779">
    <property type="component" value="Unassembled WGS sequence"/>
</dbReference>
<name>A0A2M7RGA7_9BACT</name>
<reference evidence="1 2" key="1">
    <citation type="submission" date="2017-09" db="EMBL/GenBank/DDBJ databases">
        <title>Depth-based differentiation of microbial function through sediment-hosted aquifers and enrichment of novel symbionts in the deep terrestrial subsurface.</title>
        <authorList>
            <person name="Probst A.J."/>
            <person name="Ladd B."/>
            <person name="Jarett J.K."/>
            <person name="Geller-Mcgrath D.E."/>
            <person name="Sieber C.M."/>
            <person name="Emerson J.B."/>
            <person name="Anantharaman K."/>
            <person name="Thomas B.C."/>
            <person name="Malmstrom R."/>
            <person name="Stieglmeier M."/>
            <person name="Klingl A."/>
            <person name="Woyke T."/>
            <person name="Ryan C.M."/>
            <person name="Banfield J.F."/>
        </authorList>
    </citation>
    <scope>NUCLEOTIDE SEQUENCE [LARGE SCALE GENOMIC DNA]</scope>
    <source>
        <strain evidence="1">CG_4_10_14_0_8_um_filter_42_10</strain>
    </source>
</reference>